<sequence>MVALTSIWCHGDVMDLTPFVDQLRRDLLAAADAGGEESRALAERLTAPLESSVRLALLSALSQAAEEITAELAPGAVDVRLRGSDLGFAVTAPPSPEPAPAEAPAAEPAADVEEGETVRITLRLPEQLKARVDEAATRLGVSVNTWLVRAVANAVDPQTRPSSESRRGRRAHGAEYTGWAR</sequence>
<dbReference type="Proteomes" id="UP000199406">
    <property type="component" value="Unassembled WGS sequence"/>
</dbReference>
<evidence type="ECO:0000256" key="1">
    <source>
        <dbReference type="SAM" id="MobiDB-lite"/>
    </source>
</evidence>
<feature type="region of interest" description="Disordered" evidence="1">
    <location>
        <begin position="156"/>
        <end position="181"/>
    </location>
</feature>
<dbReference type="AlphaFoldDB" id="A0A1G7JBF6"/>
<evidence type="ECO:0000313" key="2">
    <source>
        <dbReference type="EMBL" id="SDF22235.1"/>
    </source>
</evidence>
<organism evidence="2 3">
    <name type="scientific">Blastococcus aurantiacus</name>
    <dbReference type="NCBI Taxonomy" id="1550231"/>
    <lineage>
        <taxon>Bacteria</taxon>
        <taxon>Bacillati</taxon>
        <taxon>Actinomycetota</taxon>
        <taxon>Actinomycetes</taxon>
        <taxon>Geodermatophilales</taxon>
        <taxon>Geodermatophilaceae</taxon>
        <taxon>Blastococcus</taxon>
    </lineage>
</organism>
<dbReference type="STRING" id="1550231.SAMN05660662_1409"/>
<protein>
    <submittedName>
        <fullName evidence="2">HicB family protein</fullName>
    </submittedName>
</protein>
<gene>
    <name evidence="2" type="ORF">SAMN05660662_1409</name>
</gene>
<dbReference type="Gene3D" id="1.10.1220.10">
    <property type="entry name" value="Met repressor-like"/>
    <property type="match status" value="1"/>
</dbReference>
<proteinExistence type="predicted"/>
<dbReference type="SUPFAM" id="SSF47598">
    <property type="entry name" value="Ribbon-helix-helix"/>
    <property type="match status" value="1"/>
</dbReference>
<dbReference type="Pfam" id="PF05534">
    <property type="entry name" value="HicB"/>
    <property type="match status" value="1"/>
</dbReference>
<dbReference type="InterPro" id="IPR010985">
    <property type="entry name" value="Ribbon_hlx_hlx"/>
</dbReference>
<reference evidence="3" key="1">
    <citation type="submission" date="2016-10" db="EMBL/GenBank/DDBJ databases">
        <authorList>
            <person name="Varghese N."/>
            <person name="Submissions S."/>
        </authorList>
    </citation>
    <scope>NUCLEOTIDE SEQUENCE [LARGE SCALE GENOMIC DNA]</scope>
    <source>
        <strain evidence="3">DSM 44268</strain>
    </source>
</reference>
<accession>A0A1G7JBF6</accession>
<dbReference type="GO" id="GO:0006355">
    <property type="term" value="P:regulation of DNA-templated transcription"/>
    <property type="evidence" value="ECO:0007669"/>
    <property type="project" value="InterPro"/>
</dbReference>
<keyword evidence="3" id="KW-1185">Reference proteome</keyword>
<name>A0A1G7JBF6_9ACTN</name>
<dbReference type="InterPro" id="IPR013321">
    <property type="entry name" value="Arc_rbn_hlx_hlx"/>
</dbReference>
<evidence type="ECO:0000313" key="3">
    <source>
        <dbReference type="Proteomes" id="UP000199406"/>
    </source>
</evidence>
<feature type="region of interest" description="Disordered" evidence="1">
    <location>
        <begin position="92"/>
        <end position="113"/>
    </location>
</feature>
<dbReference type="EMBL" id="FNBT01000002">
    <property type="protein sequence ID" value="SDF22235.1"/>
    <property type="molecule type" value="Genomic_DNA"/>
</dbReference>
<dbReference type="InterPro" id="IPR008651">
    <property type="entry name" value="Uncharacterised_HicB"/>
</dbReference>